<evidence type="ECO:0000313" key="10">
    <source>
        <dbReference type="Proteomes" id="UP001273166"/>
    </source>
</evidence>
<sequence>MCRYCRFHFRFHIYPPVHEESTAHLQHHLRLEEAEWHNSAEPSSVQLPEQHSRWAQFRYACTVCGMTVHLEMFPPLLKPEWIKLMMDEEKIREALRIARQQDPERYADISPEKETHYMTSAPSTLNLYIKNILEEDVMGPRKKISFRNKTFQVQFGPDCESMFRSLGFQVQDDKATQDSYWVPPRLPPQEGKTPVGSLRAFYEDVRSEVQSLLDDKPAVNGQPAAKVLPIPAREQLEKALACDKAPRSTSTMHVNGEEAPHFAILGAPVGADDALLKYAYIRQVETNPDHAPAYLGALGHLSERRAEDLQMFVIAEQESIATTKKEASAVSPDASSAEKAYAHFGLRRDCPEEPAYFLRVYMTYREESPAQKSDHRLALLEIAKDRNSDVLAAEVYGTEMELAEACQLLKVQSDWPMDSIAQMAHSVASDMDIELVLMALETISRNRSEDDPNRPAFEQVLTVLRASRQLQDLSASPDRAGDETAAPDQSGAAVDMELPVGLANLRNTCYLNSILQYFYSVNAVREVTLNADLPVLEPTEENLSNILRRSGSSSSSNSQSQSELETGRTFVGYEFTRELSILFREIEAAGESSISPRQRLANAALLRPEMLRPRSAHSKAVPGANDGDAPPLPPRTTENAKPKISEAPMTEAELCETASSTSSRTLVDQPEADNVPKSVEEDAPAIADVPSGDQHAEEQPKMSKLTVEELAVELDKPNVGSDQMDVDEVMGNTIDHLRAAFKVSGVGGSESAPDPIEQAFFSTFIDNRKKIGEPDWSQTSRSDRWVTAYPAQSGTLDLYDALANSFDLETLPGSRLSFTTIKRPAPHFHVCIQRSDGRSKNVNPITIPETLYLDRFMHTDDKLSPLAKGRKRKWDIKTRLTEMTSMAPEHLETAKPESRVTSGPSELNTQHDLPEEEVDAFMALNGLNTSVEGSSFPATDMDLGTKQLFAKYGVAEPRIANPGGQPPPRRHDEGTIPPSSDIEGSWEKFVAEEKAERARLIAERNSLFSNSHAIAYRLHAVVCHAGSTASAGHYWVWIHDFERDVWRKYNDTRVSVHPAEYVFGELNTKGEPYYLAYVKADEVQKLVSVPQRRPQSNPPPVPPRVGPASAQDTVMGDADRVETKPIIEHVEDVEMHPLPTAAA</sequence>
<reference evidence="9" key="2">
    <citation type="submission" date="2023-06" db="EMBL/GenBank/DDBJ databases">
        <authorList>
            <consortium name="Lawrence Berkeley National Laboratory"/>
            <person name="Mondo S.J."/>
            <person name="Hensen N."/>
            <person name="Bonometti L."/>
            <person name="Westerberg I."/>
            <person name="Brannstrom I.O."/>
            <person name="Guillou S."/>
            <person name="Cros-Aarteil S."/>
            <person name="Calhoun S."/>
            <person name="Haridas S."/>
            <person name="Kuo A."/>
            <person name="Pangilinan J."/>
            <person name="Riley R."/>
            <person name="Labutti K."/>
            <person name="Andreopoulos B."/>
            <person name="Lipzen A."/>
            <person name="Chen C."/>
            <person name="Yanf M."/>
            <person name="Daum C."/>
            <person name="Ng V."/>
            <person name="Clum A."/>
            <person name="Steindorff A."/>
            <person name="Ohm R."/>
            <person name="Martin F."/>
            <person name="Silar P."/>
            <person name="Natvig D."/>
            <person name="Lalanne C."/>
            <person name="Gautier V."/>
            <person name="Ament-Velasquez S.L."/>
            <person name="Kruys A."/>
            <person name="Hutchinson M.I."/>
            <person name="Powell A.J."/>
            <person name="Barry K."/>
            <person name="Miller A.N."/>
            <person name="Grigoriev I.V."/>
            <person name="Debuchy R."/>
            <person name="Gladieux P."/>
            <person name="Thoren M.H."/>
            <person name="Johannesson H."/>
        </authorList>
    </citation>
    <scope>NUCLEOTIDE SEQUENCE</scope>
    <source>
        <strain evidence="9">CBS 333.67</strain>
    </source>
</reference>
<dbReference type="InterPro" id="IPR028889">
    <property type="entry name" value="USP"/>
</dbReference>
<keyword evidence="5" id="KW-0378">Hydrolase</keyword>
<dbReference type="InterPro" id="IPR025305">
    <property type="entry name" value="UCH_repeat_domain"/>
</dbReference>
<dbReference type="EMBL" id="JAUDZG010000004">
    <property type="protein sequence ID" value="KAK3305842.1"/>
    <property type="molecule type" value="Genomic_DNA"/>
</dbReference>
<name>A0AAJ0GTF4_9PEZI</name>
<dbReference type="EC" id="3.4.19.12" evidence="2"/>
<feature type="region of interest" description="Disordered" evidence="7">
    <location>
        <begin position="614"/>
        <end position="680"/>
    </location>
</feature>
<evidence type="ECO:0000256" key="1">
    <source>
        <dbReference type="ARBA" id="ARBA00000707"/>
    </source>
</evidence>
<dbReference type="RefSeq" id="XP_062721622.1">
    <property type="nucleotide sequence ID" value="XM_062864936.1"/>
</dbReference>
<feature type="region of interest" description="Disordered" evidence="7">
    <location>
        <begin position="1089"/>
        <end position="1111"/>
    </location>
</feature>
<reference evidence="9" key="1">
    <citation type="journal article" date="2023" name="Mol. Phylogenet. Evol.">
        <title>Genome-scale phylogeny and comparative genomics of the fungal order Sordariales.</title>
        <authorList>
            <person name="Hensen N."/>
            <person name="Bonometti L."/>
            <person name="Westerberg I."/>
            <person name="Brannstrom I.O."/>
            <person name="Guillou S."/>
            <person name="Cros-Aarteil S."/>
            <person name="Calhoun S."/>
            <person name="Haridas S."/>
            <person name="Kuo A."/>
            <person name="Mondo S."/>
            <person name="Pangilinan J."/>
            <person name="Riley R."/>
            <person name="LaButti K."/>
            <person name="Andreopoulos B."/>
            <person name="Lipzen A."/>
            <person name="Chen C."/>
            <person name="Yan M."/>
            <person name="Daum C."/>
            <person name="Ng V."/>
            <person name="Clum A."/>
            <person name="Steindorff A."/>
            <person name="Ohm R.A."/>
            <person name="Martin F."/>
            <person name="Silar P."/>
            <person name="Natvig D.O."/>
            <person name="Lalanne C."/>
            <person name="Gautier V."/>
            <person name="Ament-Velasquez S.L."/>
            <person name="Kruys A."/>
            <person name="Hutchinson M.I."/>
            <person name="Powell A.J."/>
            <person name="Barry K."/>
            <person name="Miller A.N."/>
            <person name="Grigoriev I.V."/>
            <person name="Debuchy R."/>
            <person name="Gladieux P."/>
            <person name="Hiltunen Thoren M."/>
            <person name="Johannesson H."/>
        </authorList>
    </citation>
    <scope>NUCLEOTIDE SEQUENCE</scope>
    <source>
        <strain evidence="9">CBS 333.67</strain>
    </source>
</reference>
<keyword evidence="4" id="KW-0833">Ubl conjugation pathway</keyword>
<protein>
    <recommendedName>
        <fullName evidence="2">ubiquitinyl hydrolase 1</fullName>
        <ecNumber evidence="2">3.4.19.12</ecNumber>
    </recommendedName>
</protein>
<dbReference type="PANTHER" id="PTHR43982">
    <property type="entry name" value="UBIQUITIN CARBOXYL-TERMINAL HYDROLASE"/>
    <property type="match status" value="1"/>
</dbReference>
<accession>A0AAJ0GTF4</accession>
<keyword evidence="6" id="KW-0788">Thiol protease</keyword>
<dbReference type="Pfam" id="PF00443">
    <property type="entry name" value="UCH"/>
    <property type="match status" value="1"/>
</dbReference>
<feature type="region of interest" description="Disordered" evidence="7">
    <location>
        <begin position="957"/>
        <end position="982"/>
    </location>
</feature>
<comment type="catalytic activity">
    <reaction evidence="1">
        <text>Thiol-dependent hydrolysis of ester, thioester, amide, peptide and isopeptide bonds formed by the C-terminal Gly of ubiquitin (a 76-residue protein attached to proteins as an intracellular targeting signal).</text>
        <dbReference type="EC" id="3.4.19.12"/>
    </reaction>
</comment>
<feature type="compositionally biased region" description="Polar residues" evidence="7">
    <location>
        <begin position="899"/>
        <end position="910"/>
    </location>
</feature>
<keyword evidence="3" id="KW-0645">Protease</keyword>
<evidence type="ECO:0000256" key="3">
    <source>
        <dbReference type="ARBA" id="ARBA00022670"/>
    </source>
</evidence>
<evidence type="ECO:0000313" key="9">
    <source>
        <dbReference type="EMBL" id="KAK3305842.1"/>
    </source>
</evidence>
<dbReference type="Pfam" id="PF13446">
    <property type="entry name" value="RPT"/>
    <property type="match status" value="1"/>
</dbReference>
<dbReference type="PROSITE" id="PS00973">
    <property type="entry name" value="USP_2"/>
    <property type="match status" value="1"/>
</dbReference>
<proteinExistence type="predicted"/>
<evidence type="ECO:0000256" key="5">
    <source>
        <dbReference type="ARBA" id="ARBA00022801"/>
    </source>
</evidence>
<dbReference type="InterPro" id="IPR001394">
    <property type="entry name" value="Peptidase_C19_UCH"/>
</dbReference>
<dbReference type="GO" id="GO:0043161">
    <property type="term" value="P:proteasome-mediated ubiquitin-dependent protein catabolic process"/>
    <property type="evidence" value="ECO:0007669"/>
    <property type="project" value="InterPro"/>
</dbReference>
<evidence type="ECO:0000256" key="2">
    <source>
        <dbReference type="ARBA" id="ARBA00012759"/>
    </source>
</evidence>
<comment type="caution">
    <text evidence="9">The sequence shown here is derived from an EMBL/GenBank/DDBJ whole genome shotgun (WGS) entry which is preliminary data.</text>
</comment>
<dbReference type="GO" id="GO:0004843">
    <property type="term" value="F:cysteine-type deubiquitinase activity"/>
    <property type="evidence" value="ECO:0007669"/>
    <property type="project" value="UniProtKB-EC"/>
</dbReference>
<dbReference type="PANTHER" id="PTHR43982:SF6">
    <property type="entry name" value="UBIQUITIN CARBOXYL-TERMINAL HYDROLASE 2-RELATED"/>
    <property type="match status" value="1"/>
</dbReference>
<dbReference type="SUPFAM" id="SSF54001">
    <property type="entry name" value="Cysteine proteinases"/>
    <property type="match status" value="1"/>
</dbReference>
<feature type="compositionally biased region" description="Pro residues" evidence="7">
    <location>
        <begin position="1096"/>
        <end position="1105"/>
    </location>
</feature>
<gene>
    <name evidence="9" type="ORF">B0T15DRAFT_398097</name>
</gene>
<dbReference type="Proteomes" id="UP001273166">
    <property type="component" value="Unassembled WGS sequence"/>
</dbReference>
<organism evidence="9 10">
    <name type="scientific">Chaetomium strumarium</name>
    <dbReference type="NCBI Taxonomy" id="1170767"/>
    <lineage>
        <taxon>Eukaryota</taxon>
        <taxon>Fungi</taxon>
        <taxon>Dikarya</taxon>
        <taxon>Ascomycota</taxon>
        <taxon>Pezizomycotina</taxon>
        <taxon>Sordariomycetes</taxon>
        <taxon>Sordariomycetidae</taxon>
        <taxon>Sordariales</taxon>
        <taxon>Chaetomiaceae</taxon>
        <taxon>Chaetomium</taxon>
    </lineage>
</organism>
<dbReference type="AlphaFoldDB" id="A0AAJ0GTF4"/>
<evidence type="ECO:0000259" key="8">
    <source>
        <dbReference type="PROSITE" id="PS50235"/>
    </source>
</evidence>
<feature type="compositionally biased region" description="Low complexity" evidence="7">
    <location>
        <begin position="547"/>
        <end position="562"/>
    </location>
</feature>
<dbReference type="GO" id="GO:0016579">
    <property type="term" value="P:protein deubiquitination"/>
    <property type="evidence" value="ECO:0007669"/>
    <property type="project" value="InterPro"/>
</dbReference>
<dbReference type="Gene3D" id="3.90.70.10">
    <property type="entry name" value="Cysteine proteinases"/>
    <property type="match status" value="2"/>
</dbReference>
<evidence type="ECO:0000256" key="4">
    <source>
        <dbReference type="ARBA" id="ARBA00022786"/>
    </source>
</evidence>
<feature type="compositionally biased region" description="Polar residues" evidence="7">
    <location>
        <begin position="657"/>
        <end position="666"/>
    </location>
</feature>
<dbReference type="InterPro" id="IPR018200">
    <property type="entry name" value="USP_CS"/>
</dbReference>
<feature type="domain" description="USP" evidence="8">
    <location>
        <begin position="500"/>
        <end position="1080"/>
    </location>
</feature>
<dbReference type="GO" id="GO:0061136">
    <property type="term" value="P:regulation of proteasomal protein catabolic process"/>
    <property type="evidence" value="ECO:0007669"/>
    <property type="project" value="TreeGrafter"/>
</dbReference>
<feature type="compositionally biased region" description="Basic and acidic residues" evidence="7">
    <location>
        <begin position="889"/>
        <end position="898"/>
    </location>
</feature>
<dbReference type="InterPro" id="IPR038765">
    <property type="entry name" value="Papain-like_cys_pep_sf"/>
</dbReference>
<keyword evidence="10" id="KW-1185">Reference proteome</keyword>
<dbReference type="InterPro" id="IPR044635">
    <property type="entry name" value="UBP14-like"/>
</dbReference>
<evidence type="ECO:0000256" key="6">
    <source>
        <dbReference type="ARBA" id="ARBA00022807"/>
    </source>
</evidence>
<feature type="region of interest" description="Disordered" evidence="7">
    <location>
        <begin position="547"/>
        <end position="566"/>
    </location>
</feature>
<dbReference type="GO" id="GO:0070628">
    <property type="term" value="F:proteasome binding"/>
    <property type="evidence" value="ECO:0007669"/>
    <property type="project" value="TreeGrafter"/>
</dbReference>
<dbReference type="GeneID" id="87883765"/>
<evidence type="ECO:0000256" key="7">
    <source>
        <dbReference type="SAM" id="MobiDB-lite"/>
    </source>
</evidence>
<dbReference type="PROSITE" id="PS50235">
    <property type="entry name" value="USP_3"/>
    <property type="match status" value="1"/>
</dbReference>
<feature type="region of interest" description="Disordered" evidence="7">
    <location>
        <begin position="885"/>
        <end position="910"/>
    </location>
</feature>